<evidence type="ECO:0000256" key="1">
    <source>
        <dbReference type="SAM" id="MobiDB-lite"/>
    </source>
</evidence>
<name>A0A183CA77_GLOPA</name>
<dbReference type="WBParaSite" id="GPLIN_000977700">
    <property type="protein sequence ID" value="GPLIN_000977700"/>
    <property type="gene ID" value="GPLIN_000977700"/>
</dbReference>
<feature type="region of interest" description="Disordered" evidence="1">
    <location>
        <begin position="1"/>
        <end position="36"/>
    </location>
</feature>
<accession>A0A183CA77</accession>
<reference evidence="2" key="1">
    <citation type="submission" date="2013-12" db="EMBL/GenBank/DDBJ databases">
        <authorList>
            <person name="Aslett M."/>
        </authorList>
    </citation>
    <scope>NUCLEOTIDE SEQUENCE [LARGE SCALE GENOMIC DNA]</scope>
    <source>
        <strain evidence="2">Lindley</strain>
    </source>
</reference>
<keyword evidence="2" id="KW-1185">Reference proteome</keyword>
<sequence>MTKSAHLTMRASRKGQSHPRRQRPYQGTGQGVELRRPLTSAPLIQAFPEPLEVNSRPATVGVCSRLSFHQQLNRQWAIAEHAAQPDQLEIVNDRVEQQLEDIPEEDGEKF</sequence>
<reference evidence="3" key="3">
    <citation type="submission" date="2016-06" db="UniProtKB">
        <authorList>
            <consortium name="WormBaseParasite"/>
        </authorList>
    </citation>
    <scope>IDENTIFICATION</scope>
</reference>
<protein>
    <submittedName>
        <fullName evidence="3">Uncharacterized protein</fullName>
    </submittedName>
</protein>
<organism evidence="2 3">
    <name type="scientific">Globodera pallida</name>
    <name type="common">Potato cyst nematode worm</name>
    <name type="synonym">Heterodera pallida</name>
    <dbReference type="NCBI Taxonomy" id="36090"/>
    <lineage>
        <taxon>Eukaryota</taxon>
        <taxon>Metazoa</taxon>
        <taxon>Ecdysozoa</taxon>
        <taxon>Nematoda</taxon>
        <taxon>Chromadorea</taxon>
        <taxon>Rhabditida</taxon>
        <taxon>Tylenchina</taxon>
        <taxon>Tylenchomorpha</taxon>
        <taxon>Tylenchoidea</taxon>
        <taxon>Heteroderidae</taxon>
        <taxon>Heteroderinae</taxon>
        <taxon>Globodera</taxon>
    </lineage>
</organism>
<feature type="compositionally biased region" description="Basic residues" evidence="1">
    <location>
        <begin position="11"/>
        <end position="23"/>
    </location>
</feature>
<evidence type="ECO:0000313" key="3">
    <source>
        <dbReference type="WBParaSite" id="GPLIN_000977700"/>
    </source>
</evidence>
<proteinExistence type="predicted"/>
<dbReference type="AlphaFoldDB" id="A0A183CA77"/>
<evidence type="ECO:0000313" key="2">
    <source>
        <dbReference type="Proteomes" id="UP000050741"/>
    </source>
</evidence>
<reference evidence="2" key="2">
    <citation type="submission" date="2014-05" db="EMBL/GenBank/DDBJ databases">
        <title>The genome and life-stage specific transcriptomes of Globodera pallida elucidate key aspects of plant parasitism by a cyst nematode.</title>
        <authorList>
            <person name="Cotton J.A."/>
            <person name="Lilley C.J."/>
            <person name="Jones L.M."/>
            <person name="Kikuchi T."/>
            <person name="Reid A.J."/>
            <person name="Thorpe P."/>
            <person name="Tsai I.J."/>
            <person name="Beasley H."/>
            <person name="Blok V."/>
            <person name="Cock P.J.A."/>
            <person name="Van den Akker S.E."/>
            <person name="Holroyd N."/>
            <person name="Hunt M."/>
            <person name="Mantelin S."/>
            <person name="Naghra H."/>
            <person name="Pain A."/>
            <person name="Palomares-Rius J.E."/>
            <person name="Zarowiecki M."/>
            <person name="Berriman M."/>
            <person name="Jones J.T."/>
            <person name="Urwin P.E."/>
        </authorList>
    </citation>
    <scope>NUCLEOTIDE SEQUENCE [LARGE SCALE GENOMIC DNA]</scope>
    <source>
        <strain evidence="2">Lindley</strain>
    </source>
</reference>
<dbReference type="Proteomes" id="UP000050741">
    <property type="component" value="Unassembled WGS sequence"/>
</dbReference>